<organism evidence="2 3">
    <name type="scientific">Paenarthrobacter aurescens</name>
    <name type="common">Arthrobacter aurescens</name>
    <dbReference type="NCBI Taxonomy" id="43663"/>
    <lineage>
        <taxon>Bacteria</taxon>
        <taxon>Bacillati</taxon>
        <taxon>Actinomycetota</taxon>
        <taxon>Actinomycetes</taxon>
        <taxon>Micrococcales</taxon>
        <taxon>Micrococcaceae</taxon>
        <taxon>Paenarthrobacter</taxon>
    </lineage>
</organism>
<evidence type="ECO:0000313" key="2">
    <source>
        <dbReference type="EMBL" id="GEB19107.1"/>
    </source>
</evidence>
<dbReference type="Proteomes" id="UP000317715">
    <property type="component" value="Unassembled WGS sequence"/>
</dbReference>
<feature type="region of interest" description="Disordered" evidence="1">
    <location>
        <begin position="1"/>
        <end position="37"/>
    </location>
</feature>
<reference evidence="2 3" key="1">
    <citation type="submission" date="2019-06" db="EMBL/GenBank/DDBJ databases">
        <title>Whole genome shotgun sequence of Paenarthrobacter aurescens NBRC 12136.</title>
        <authorList>
            <person name="Hosoyama A."/>
            <person name="Uohara A."/>
            <person name="Ohji S."/>
            <person name="Ichikawa N."/>
        </authorList>
    </citation>
    <scope>NUCLEOTIDE SEQUENCE [LARGE SCALE GENOMIC DNA]</scope>
    <source>
        <strain evidence="2 3">NBRC 12136</strain>
    </source>
</reference>
<name>A0A4Y3ND63_PAEAU</name>
<protein>
    <submittedName>
        <fullName evidence="2">Uncharacterized protein</fullName>
    </submittedName>
</protein>
<proteinExistence type="predicted"/>
<gene>
    <name evidence="2" type="ORF">AAU01_18620</name>
</gene>
<sequence>MYEPDEVPAPSEEVEANGDAEADVEAGAEAEEDDDGSEAAVVELAGVPPQAVRAIRPAAAMPEIFMTLLSRMVPPLSGFIRCFNSVA</sequence>
<evidence type="ECO:0000313" key="3">
    <source>
        <dbReference type="Proteomes" id="UP000317715"/>
    </source>
</evidence>
<keyword evidence="3" id="KW-1185">Reference proteome</keyword>
<dbReference type="AlphaFoldDB" id="A0A4Y3ND63"/>
<comment type="caution">
    <text evidence="2">The sequence shown here is derived from an EMBL/GenBank/DDBJ whole genome shotgun (WGS) entry which is preliminary data.</text>
</comment>
<accession>A0A4Y3ND63</accession>
<evidence type="ECO:0000256" key="1">
    <source>
        <dbReference type="SAM" id="MobiDB-lite"/>
    </source>
</evidence>
<dbReference type="EMBL" id="BJMD01000010">
    <property type="protein sequence ID" value="GEB19107.1"/>
    <property type="molecule type" value="Genomic_DNA"/>
</dbReference>